<proteinExistence type="predicted"/>
<organism evidence="2 3">
    <name type="scientific">Gramella jeungdoensis</name>
    <dbReference type="NCBI Taxonomy" id="708091"/>
    <lineage>
        <taxon>Bacteria</taxon>
        <taxon>Pseudomonadati</taxon>
        <taxon>Bacteroidota</taxon>
        <taxon>Flavobacteriia</taxon>
        <taxon>Flavobacteriales</taxon>
        <taxon>Flavobacteriaceae</taxon>
        <taxon>Christiangramia</taxon>
    </lineage>
</organism>
<keyword evidence="3" id="KW-1185">Reference proteome</keyword>
<keyword evidence="1" id="KW-0732">Signal</keyword>
<evidence type="ECO:0000313" key="3">
    <source>
        <dbReference type="Proteomes" id="UP000298517"/>
    </source>
</evidence>
<dbReference type="Gene3D" id="2.20.110.10">
    <property type="entry name" value="Histone H3 K4-specific methyltransferase SET7/9 N-terminal domain"/>
    <property type="match status" value="1"/>
</dbReference>
<evidence type="ECO:0000256" key="1">
    <source>
        <dbReference type="SAM" id="SignalP"/>
    </source>
</evidence>
<dbReference type="Proteomes" id="UP000298517">
    <property type="component" value="Unassembled WGS sequence"/>
</dbReference>
<dbReference type="SUPFAM" id="SSF82185">
    <property type="entry name" value="Histone H3 K4-specific methyltransferase SET7/9 N-terminal domain"/>
    <property type="match status" value="1"/>
</dbReference>
<dbReference type="RefSeq" id="WP_134248092.1">
    <property type="nucleotide sequence ID" value="NZ_SNQI01000003.1"/>
</dbReference>
<reference evidence="2 3" key="1">
    <citation type="journal article" date="2011" name="J. Microbiol.">
        <title>Gramella jeungdoensis sp. nov., isolated from a solar saltern in Korea.</title>
        <authorList>
            <person name="Joung Y."/>
            <person name="Kim H."/>
            <person name="Jang T."/>
            <person name="Ahn T.S."/>
            <person name="Joh K."/>
        </authorList>
    </citation>
    <scope>NUCLEOTIDE SEQUENCE [LARGE SCALE GENOMIC DNA]</scope>
    <source>
        <strain evidence="2 3">KCTC 23123</strain>
    </source>
</reference>
<feature type="signal peptide" evidence="1">
    <location>
        <begin position="1"/>
        <end position="18"/>
    </location>
</feature>
<accession>A0A4Y8AR76</accession>
<comment type="caution">
    <text evidence="2">The sequence shown here is derived from an EMBL/GenBank/DDBJ whole genome shotgun (WGS) entry which is preliminary data.</text>
</comment>
<name>A0A4Y8AR76_9FLAO</name>
<sequence length="115" mass="13265">MKTILKVVILLFCVTAFSQEQKVEYKKINENLVKATYYFADNTEAVEREGFFDADGKLNGIWISYDTMGNKTSIANYVSGKKDGVWTYFKKDKINVVTYNENKIIKVEEKDLVVN</sequence>
<dbReference type="AlphaFoldDB" id="A0A4Y8AR76"/>
<gene>
    <name evidence="2" type="ORF">E2488_09400</name>
</gene>
<evidence type="ECO:0000313" key="2">
    <source>
        <dbReference type="EMBL" id="TEW73691.1"/>
    </source>
</evidence>
<dbReference type="OrthoDB" id="1467310at2"/>
<protein>
    <submittedName>
        <fullName evidence="2">Membrane-binding protein</fullName>
    </submittedName>
</protein>
<feature type="chain" id="PRO_5021429385" evidence="1">
    <location>
        <begin position="19"/>
        <end position="115"/>
    </location>
</feature>
<dbReference type="EMBL" id="SNQI01000003">
    <property type="protein sequence ID" value="TEW73691.1"/>
    <property type="molecule type" value="Genomic_DNA"/>
</dbReference>